<accession>A0A316GW42</accession>
<keyword evidence="1" id="KW-0812">Transmembrane</keyword>
<organism evidence="2 3">
    <name type="scientific">Mucilaginibacter oryzae</name>
    <dbReference type="NCBI Taxonomy" id="468058"/>
    <lineage>
        <taxon>Bacteria</taxon>
        <taxon>Pseudomonadati</taxon>
        <taxon>Bacteroidota</taxon>
        <taxon>Sphingobacteriia</taxon>
        <taxon>Sphingobacteriales</taxon>
        <taxon>Sphingobacteriaceae</taxon>
        <taxon>Mucilaginibacter</taxon>
    </lineage>
</organism>
<keyword evidence="1" id="KW-0472">Membrane</keyword>
<evidence type="ECO:0000313" key="3">
    <source>
        <dbReference type="Proteomes" id="UP000245678"/>
    </source>
</evidence>
<evidence type="ECO:0000313" key="2">
    <source>
        <dbReference type="EMBL" id="PWK67657.1"/>
    </source>
</evidence>
<keyword evidence="1" id="KW-1133">Transmembrane helix</keyword>
<gene>
    <name evidence="2" type="ORF">LX99_04877</name>
</gene>
<sequence>MKNAVLSGGIIGILSILWIFLMPRFGVTPQKDVVAPAEYFSFVIPAIGLFLGMMSYRKNECNGQMGFLEALFQSFKILIVGGVIAVFGSILYISYVSPSGANMQDFSERIFGALIVGVVLALAVSLIFTNKAKKLD</sequence>
<feature type="transmembrane region" description="Helical" evidence="1">
    <location>
        <begin position="109"/>
        <end position="128"/>
    </location>
</feature>
<dbReference type="AlphaFoldDB" id="A0A316GW42"/>
<feature type="transmembrane region" description="Helical" evidence="1">
    <location>
        <begin position="39"/>
        <end position="56"/>
    </location>
</feature>
<dbReference type="RefSeq" id="WP_109610668.1">
    <property type="nucleotide sequence ID" value="NZ_QGHA01000018.1"/>
</dbReference>
<keyword evidence="3" id="KW-1185">Reference proteome</keyword>
<evidence type="ECO:0000256" key="1">
    <source>
        <dbReference type="SAM" id="Phobius"/>
    </source>
</evidence>
<comment type="caution">
    <text evidence="2">The sequence shown here is derived from an EMBL/GenBank/DDBJ whole genome shotgun (WGS) entry which is preliminary data.</text>
</comment>
<dbReference type="InterPro" id="IPR025250">
    <property type="entry name" value="DUF4199"/>
</dbReference>
<name>A0A316GW42_9SPHI</name>
<feature type="transmembrane region" description="Helical" evidence="1">
    <location>
        <begin position="5"/>
        <end position="27"/>
    </location>
</feature>
<dbReference type="Proteomes" id="UP000245678">
    <property type="component" value="Unassembled WGS sequence"/>
</dbReference>
<reference evidence="2 3" key="1">
    <citation type="submission" date="2018-05" db="EMBL/GenBank/DDBJ databases">
        <title>Genomic Encyclopedia of Archaeal and Bacterial Type Strains, Phase II (KMG-II): from individual species to whole genera.</title>
        <authorList>
            <person name="Goeker M."/>
        </authorList>
    </citation>
    <scope>NUCLEOTIDE SEQUENCE [LARGE SCALE GENOMIC DNA]</scope>
    <source>
        <strain evidence="2 3">DSM 19975</strain>
    </source>
</reference>
<dbReference type="EMBL" id="QGHA01000018">
    <property type="protein sequence ID" value="PWK67657.1"/>
    <property type="molecule type" value="Genomic_DNA"/>
</dbReference>
<dbReference type="Pfam" id="PF13858">
    <property type="entry name" value="DUF4199"/>
    <property type="match status" value="1"/>
</dbReference>
<feature type="transmembrane region" description="Helical" evidence="1">
    <location>
        <begin position="77"/>
        <end position="97"/>
    </location>
</feature>
<protein>
    <submittedName>
        <fullName evidence="2">Uncharacterized protein DUF4199</fullName>
    </submittedName>
</protein>
<proteinExistence type="predicted"/>